<dbReference type="Proteomes" id="UP000007590">
    <property type="component" value="Chromosome"/>
</dbReference>
<dbReference type="OrthoDB" id="673785at2"/>
<keyword evidence="1" id="KW-0472">Membrane</keyword>
<reference evidence="2" key="1">
    <citation type="submission" date="2012-02" db="EMBL/GenBank/DDBJ databases">
        <title>The complete genome of Solitalea canadensis DSM 3403.</title>
        <authorList>
            <consortium name="US DOE Joint Genome Institute (JGI-PGF)"/>
            <person name="Lucas S."/>
            <person name="Copeland A."/>
            <person name="Lapidus A."/>
            <person name="Glavina del Rio T."/>
            <person name="Dalin E."/>
            <person name="Tice H."/>
            <person name="Bruce D."/>
            <person name="Goodwin L."/>
            <person name="Pitluck S."/>
            <person name="Peters L."/>
            <person name="Ovchinnikova G."/>
            <person name="Lu M."/>
            <person name="Kyrpides N."/>
            <person name="Mavromatis K."/>
            <person name="Ivanova N."/>
            <person name="Brettin T."/>
            <person name="Detter J.C."/>
            <person name="Han C."/>
            <person name="Larimer F."/>
            <person name="Land M."/>
            <person name="Hauser L."/>
            <person name="Markowitz V."/>
            <person name="Cheng J.-F."/>
            <person name="Hugenholtz P."/>
            <person name="Woyke T."/>
            <person name="Wu D."/>
            <person name="Spring S."/>
            <person name="Schroeder M."/>
            <person name="Kopitz M."/>
            <person name="Brambilla E."/>
            <person name="Klenk H.-P."/>
            <person name="Eisen J.A."/>
        </authorList>
    </citation>
    <scope>NUCLEOTIDE SEQUENCE</scope>
    <source>
        <strain evidence="2">DSM 3403</strain>
    </source>
</reference>
<name>H8KNT4_SOLCM</name>
<protein>
    <submittedName>
        <fullName evidence="2">Uncharacterized protein</fullName>
    </submittedName>
</protein>
<dbReference type="AlphaFoldDB" id="H8KNT4"/>
<dbReference type="RefSeq" id="WP_014678573.1">
    <property type="nucleotide sequence ID" value="NC_017770.1"/>
</dbReference>
<evidence type="ECO:0000313" key="3">
    <source>
        <dbReference type="Proteomes" id="UP000007590"/>
    </source>
</evidence>
<organism evidence="2 3">
    <name type="scientific">Solitalea canadensis (strain ATCC 29591 / DSM 3403 / JCM 21819 / LMG 8368 / NBRC 15130 / NCIMB 12057 / USAM 9D)</name>
    <name type="common">Flexibacter canadensis</name>
    <dbReference type="NCBI Taxonomy" id="929556"/>
    <lineage>
        <taxon>Bacteria</taxon>
        <taxon>Pseudomonadati</taxon>
        <taxon>Bacteroidota</taxon>
        <taxon>Sphingobacteriia</taxon>
        <taxon>Sphingobacteriales</taxon>
        <taxon>Sphingobacteriaceae</taxon>
        <taxon>Solitalea</taxon>
    </lineage>
</organism>
<evidence type="ECO:0000313" key="2">
    <source>
        <dbReference type="EMBL" id="AFD05345.1"/>
    </source>
</evidence>
<accession>H8KNT4</accession>
<dbReference type="HOGENOM" id="CLU_042391_0_0_10"/>
<evidence type="ECO:0000256" key="1">
    <source>
        <dbReference type="SAM" id="Phobius"/>
    </source>
</evidence>
<gene>
    <name evidence="2" type="ordered locus">Solca_0198</name>
</gene>
<keyword evidence="1" id="KW-0812">Transmembrane</keyword>
<dbReference type="EMBL" id="CP003349">
    <property type="protein sequence ID" value="AFD05345.1"/>
    <property type="molecule type" value="Genomic_DNA"/>
</dbReference>
<sequence length="313" mass="35523">MKRKQTYLFIPATIILAIFLNWLLYLSYDKPNDNNGFTRVFIQPLTTVHSTMNDDKIVGIAGADSNRLFFYTKNPSLLVSTSYHLTNKQYQHLPFIPHSKVSSRFDMQVSNANVYLFAGNASSINYVNNRSKQVYHVPAPSIYTRAALADSSMVLLRLLIDTLGKQDQVFARLNLNNGQYSYDNQLSEIKGDIGFSTDGLLHYDSFSKLAIYIAFYNNHILCFDSNFKLQYKSRTIDTITTNRTDYAAVNSGTQRKFTNSSPKRIINSESFVSNGKLFVKSALKANNETPQDFSSNTVIDIYEIKNGQYLGSF</sequence>
<keyword evidence="3" id="KW-1185">Reference proteome</keyword>
<dbReference type="STRING" id="929556.Solca_0198"/>
<feature type="transmembrane region" description="Helical" evidence="1">
    <location>
        <begin position="7"/>
        <end position="28"/>
    </location>
</feature>
<dbReference type="eggNOG" id="ENOG5033469">
    <property type="taxonomic scope" value="Bacteria"/>
</dbReference>
<keyword evidence="1" id="KW-1133">Transmembrane helix</keyword>
<proteinExistence type="predicted"/>
<dbReference type="KEGG" id="scn:Solca_0198"/>